<evidence type="ECO:0000256" key="5">
    <source>
        <dbReference type="ARBA" id="ARBA00022692"/>
    </source>
</evidence>
<keyword evidence="6 8" id="KW-1133">Transmembrane helix</keyword>
<keyword evidence="3" id="KW-0813">Transport</keyword>
<dbReference type="Proteomes" id="UP000075816">
    <property type="component" value="Unassembled WGS sequence"/>
</dbReference>
<accession>A0A162IPT8</accession>
<evidence type="ECO:0000313" key="10">
    <source>
        <dbReference type="EMBL" id="KYL03640.1"/>
    </source>
</evidence>
<evidence type="ECO:0000256" key="3">
    <source>
        <dbReference type="ARBA" id="ARBA00022448"/>
    </source>
</evidence>
<protein>
    <recommendedName>
        <fullName evidence="8">Phosphate transport system permease protein PstA</fullName>
    </recommendedName>
</protein>
<dbReference type="InterPro" id="IPR035906">
    <property type="entry name" value="MetI-like_sf"/>
</dbReference>
<feature type="domain" description="ABC transmembrane type-1" evidence="9">
    <location>
        <begin position="64"/>
        <end position="270"/>
    </location>
</feature>
<comment type="caution">
    <text evidence="8">Lacks conserved residue(s) required for the propagation of feature annotation.</text>
</comment>
<dbReference type="EMBL" id="LVEA01000042">
    <property type="protein sequence ID" value="KYL03640.1"/>
    <property type="molecule type" value="Genomic_DNA"/>
</dbReference>
<comment type="caution">
    <text evidence="10">The sequence shown here is derived from an EMBL/GenBank/DDBJ whole genome shotgun (WGS) entry which is preliminary data.</text>
</comment>
<evidence type="ECO:0000256" key="6">
    <source>
        <dbReference type="ARBA" id="ARBA00022989"/>
    </source>
</evidence>
<dbReference type="NCBIfam" id="TIGR00974">
    <property type="entry name" value="3a0107s02c"/>
    <property type="match status" value="1"/>
</dbReference>
<dbReference type="SUPFAM" id="SSF161098">
    <property type="entry name" value="MetI-like"/>
    <property type="match status" value="1"/>
</dbReference>
<evidence type="ECO:0000256" key="2">
    <source>
        <dbReference type="ARBA" id="ARBA00007069"/>
    </source>
</evidence>
<dbReference type="AlphaFoldDB" id="A0A162IPT8"/>
<feature type="transmembrane region" description="Helical" evidence="8">
    <location>
        <begin position="101"/>
        <end position="127"/>
    </location>
</feature>
<gene>
    <name evidence="10" type="ORF">A2J07_06185</name>
</gene>
<evidence type="ECO:0000259" key="9">
    <source>
        <dbReference type="PROSITE" id="PS50928"/>
    </source>
</evidence>
<feature type="transmembrane region" description="Helical" evidence="8">
    <location>
        <begin position="133"/>
        <end position="153"/>
    </location>
</feature>
<evidence type="ECO:0000313" key="11">
    <source>
        <dbReference type="Proteomes" id="UP000075816"/>
    </source>
</evidence>
<keyword evidence="5 8" id="KW-0812">Transmembrane</keyword>
<dbReference type="Pfam" id="PF00528">
    <property type="entry name" value="BPD_transp_1"/>
    <property type="match status" value="1"/>
</dbReference>
<feature type="transmembrane region" description="Helical" evidence="8">
    <location>
        <begin position="255"/>
        <end position="273"/>
    </location>
</feature>
<dbReference type="CDD" id="cd06261">
    <property type="entry name" value="TM_PBP2"/>
    <property type="match status" value="1"/>
</dbReference>
<feature type="transmembrane region" description="Helical" evidence="8">
    <location>
        <begin position="60"/>
        <end position="89"/>
    </location>
</feature>
<reference evidence="10 11" key="1">
    <citation type="submission" date="2016-03" db="EMBL/GenBank/DDBJ databases">
        <title>Comparative genomics of human isolates of Fusobacterium necrophorum.</title>
        <authorList>
            <person name="Jensen A."/>
            <person name="Bank S."/>
            <person name="Andersen P.S."/>
            <person name="Kristensen L.H."/>
            <person name="Prag J."/>
        </authorList>
    </citation>
    <scope>NUCLEOTIDE SEQUENCE [LARGE SCALE GENOMIC DNA]</scope>
    <source>
        <strain evidence="10 11">LS_1264</strain>
    </source>
</reference>
<dbReference type="GO" id="GO:0005886">
    <property type="term" value="C:plasma membrane"/>
    <property type="evidence" value="ECO:0007669"/>
    <property type="project" value="UniProtKB-SubCell"/>
</dbReference>
<dbReference type="GO" id="GO:0005315">
    <property type="term" value="F:phosphate transmembrane transporter activity"/>
    <property type="evidence" value="ECO:0007669"/>
    <property type="project" value="InterPro"/>
</dbReference>
<dbReference type="PROSITE" id="PS50928">
    <property type="entry name" value="ABC_TM1"/>
    <property type="match status" value="1"/>
</dbReference>
<dbReference type="InterPro" id="IPR005672">
    <property type="entry name" value="Phosphate_PstA"/>
</dbReference>
<evidence type="ECO:0000256" key="4">
    <source>
        <dbReference type="ARBA" id="ARBA00022475"/>
    </source>
</evidence>
<dbReference type="PANTHER" id="PTHR43470:SF3">
    <property type="entry name" value="PHOSPHATE TRANSPORT SYSTEM PERMEASE PROTEIN PSTA-RELATED"/>
    <property type="match status" value="1"/>
</dbReference>
<comment type="subcellular location">
    <subcellularLocation>
        <location evidence="1 8">Cell membrane</location>
        <topology evidence="1 8">Multi-pass membrane protein</topology>
    </subcellularLocation>
</comment>
<sequence>MKILSEKRVKWIEIGISIMGHLSIMPIFIILLYISYRGLQHISWDFLFSMPEDSMRGGGIFPAILGTLYLTLLTVIISVPFGVLTAIYLVEYAKENTFTRLIELMILNLAGIPSIIYGLFGMALFVISFQLGVSMIAGSLTLAIMCLPVMITATKEALRAIPRELREASLALGATQWQTIQKITLPAAFPGILTGVILSISRAVGETAPIMFTAVAFYLPFLPESIWEQVMTLPYHLFVISTQIPNMPREMMEGTVFVLVLIAVGFNLLGAFVRHCYQK</sequence>
<evidence type="ECO:0000256" key="8">
    <source>
        <dbReference type="RuleBase" id="RU363043"/>
    </source>
</evidence>
<dbReference type="eggNOG" id="COG0581">
    <property type="taxonomic scope" value="Bacteria"/>
</dbReference>
<proteinExistence type="inferred from homology"/>
<name>A0A162IPT8_9FUSO</name>
<evidence type="ECO:0000256" key="1">
    <source>
        <dbReference type="ARBA" id="ARBA00004651"/>
    </source>
</evidence>
<organism evidence="10 11">
    <name type="scientific">Fusobacterium necrophorum subsp. funduliforme</name>
    <dbReference type="NCBI Taxonomy" id="143387"/>
    <lineage>
        <taxon>Bacteria</taxon>
        <taxon>Fusobacteriati</taxon>
        <taxon>Fusobacteriota</taxon>
        <taxon>Fusobacteriia</taxon>
        <taxon>Fusobacteriales</taxon>
        <taxon>Fusobacteriaceae</taxon>
        <taxon>Fusobacterium</taxon>
    </lineage>
</organism>
<feature type="transmembrane region" description="Helical" evidence="8">
    <location>
        <begin position="12"/>
        <end position="36"/>
    </location>
</feature>
<dbReference type="PANTHER" id="PTHR43470">
    <property type="entry name" value="PHOSPHATE TRANSPORT SYSTEM PERMEASE PROTEIN PSTA-RELATED"/>
    <property type="match status" value="1"/>
</dbReference>
<dbReference type="KEGG" id="fnf:BSQ88_01295"/>
<keyword evidence="7 8" id="KW-0472">Membrane</keyword>
<dbReference type="RefSeq" id="WP_005957886.1">
    <property type="nucleotide sequence ID" value="NZ_CAXOUJ010000023.1"/>
</dbReference>
<comment type="similarity">
    <text evidence="2 8">Belongs to the binding-protein-dependent transport system permease family. CysTW subfamily.</text>
</comment>
<dbReference type="Gene3D" id="1.10.3720.10">
    <property type="entry name" value="MetI-like"/>
    <property type="match status" value="1"/>
</dbReference>
<dbReference type="GO" id="GO:0035435">
    <property type="term" value="P:phosphate ion transmembrane transport"/>
    <property type="evidence" value="ECO:0007669"/>
    <property type="project" value="InterPro"/>
</dbReference>
<keyword evidence="4 8" id="KW-1003">Cell membrane</keyword>
<dbReference type="InterPro" id="IPR000515">
    <property type="entry name" value="MetI-like"/>
</dbReference>
<evidence type="ECO:0000256" key="7">
    <source>
        <dbReference type="ARBA" id="ARBA00023136"/>
    </source>
</evidence>